<organism evidence="1 2">
    <name type="scientific">Zooshikella ganghwensis</name>
    <dbReference type="NCBI Taxonomy" id="202772"/>
    <lineage>
        <taxon>Bacteria</taxon>
        <taxon>Pseudomonadati</taxon>
        <taxon>Pseudomonadota</taxon>
        <taxon>Gammaproteobacteria</taxon>
        <taxon>Oceanospirillales</taxon>
        <taxon>Zooshikellaceae</taxon>
        <taxon>Zooshikella</taxon>
    </lineage>
</organism>
<evidence type="ECO:0000313" key="2">
    <source>
        <dbReference type="Proteomes" id="UP000257039"/>
    </source>
</evidence>
<gene>
    <name evidence="1" type="ORF">B9G39_03510</name>
</gene>
<reference evidence="1 2" key="1">
    <citation type="submission" date="2017-04" db="EMBL/GenBank/DDBJ databases">
        <title>Draft genome sequence of Zooshikella ganghwensis VG4 isolated from Red Sea sediments.</title>
        <authorList>
            <person name="Rehman Z."/>
            <person name="Alam I."/>
            <person name="Kamau A."/>
            <person name="Bajic V."/>
            <person name="Leiknes T."/>
        </authorList>
    </citation>
    <scope>NUCLEOTIDE SEQUENCE [LARGE SCALE GENOMIC DNA]</scope>
    <source>
        <strain evidence="1 2">VG4</strain>
    </source>
</reference>
<accession>A0A4P9VK21</accession>
<evidence type="ECO:0000313" key="1">
    <source>
        <dbReference type="EMBL" id="RDH42587.1"/>
    </source>
</evidence>
<sequence length="75" mass="8559">MFICQHCNAQASFKEKSFLLTSKTREKLYPSRVSANKYRQANKIKKTDDPGGIGTEIVEAKQVCKLCYQTLTQLE</sequence>
<comment type="caution">
    <text evidence="1">The sequence shown here is derived from an EMBL/GenBank/DDBJ whole genome shotgun (WGS) entry which is preliminary data.</text>
</comment>
<keyword evidence="2" id="KW-1185">Reference proteome</keyword>
<protein>
    <submittedName>
        <fullName evidence="1">Uncharacterized protein</fullName>
    </submittedName>
</protein>
<name>A0A4P9VK21_9GAMM</name>
<dbReference type="Proteomes" id="UP000257039">
    <property type="component" value="Unassembled WGS sequence"/>
</dbReference>
<proteinExistence type="predicted"/>
<dbReference type="AlphaFoldDB" id="A0A4P9VK21"/>
<dbReference type="EMBL" id="NDXW01000001">
    <property type="protein sequence ID" value="RDH42587.1"/>
    <property type="molecule type" value="Genomic_DNA"/>
</dbReference>